<evidence type="ECO:0000313" key="3">
    <source>
        <dbReference type="EMBL" id="CAB4882901.1"/>
    </source>
</evidence>
<feature type="transmembrane region" description="Helical" evidence="1">
    <location>
        <begin position="125"/>
        <end position="150"/>
    </location>
</feature>
<dbReference type="GO" id="GO:0005886">
    <property type="term" value="C:plasma membrane"/>
    <property type="evidence" value="ECO:0007669"/>
    <property type="project" value="UniProtKB-SubCell"/>
</dbReference>
<protein>
    <submittedName>
        <fullName evidence="2">Unannotated protein</fullName>
    </submittedName>
</protein>
<dbReference type="EMBL" id="CAFBPM010000035">
    <property type="protein sequence ID" value="CAB5032641.1"/>
    <property type="molecule type" value="Genomic_DNA"/>
</dbReference>
<gene>
    <name evidence="2" type="ORF">UFOPK3164_01056</name>
    <name evidence="3" type="ORF">UFOPK3427_01693</name>
    <name evidence="4" type="ORF">UFOPK4112_01852</name>
</gene>
<dbReference type="Pfam" id="PF12730">
    <property type="entry name" value="ABC2_membrane_4"/>
    <property type="match status" value="1"/>
</dbReference>
<evidence type="ECO:0000256" key="1">
    <source>
        <dbReference type="SAM" id="Phobius"/>
    </source>
</evidence>
<dbReference type="EMBL" id="CAFBLT010000003">
    <property type="protein sequence ID" value="CAB4882901.1"/>
    <property type="molecule type" value="Genomic_DNA"/>
</dbReference>
<sequence>MTVTHTQMPSTDHGHAGLAGETRSEWTKFRSVRSTWICLFIILLAGIGLSVLLTFIQAARWSQSSLQERATFDPVAFSQSGHFISQLVVGILGAMIITSEYSTGLIRTTLATVPKRYTVMAAKKIVIAVVILVIGEVTAFASFFAAQIILTAHGGTELPAGASIVTQVKSASIPVVTIMSPGVLQAVVLSGVYLVLLSILALGLGFIIRSTAGAISIYVGILLVLPIILNFFPSGFKNSVEPYMPSNLGIAMVVTTTRTTDWAGVLLTPWVAVLVLAIYAAVFLLAGLWFLQRRDA</sequence>
<evidence type="ECO:0000313" key="4">
    <source>
        <dbReference type="EMBL" id="CAB5032641.1"/>
    </source>
</evidence>
<proteinExistence type="predicted"/>
<dbReference type="EMBL" id="CAFABE010000047">
    <property type="protein sequence ID" value="CAB4829870.1"/>
    <property type="molecule type" value="Genomic_DNA"/>
</dbReference>
<keyword evidence="1" id="KW-0812">Transmembrane</keyword>
<dbReference type="PANTHER" id="PTHR37305">
    <property type="entry name" value="INTEGRAL MEMBRANE PROTEIN-RELATED"/>
    <property type="match status" value="1"/>
</dbReference>
<organism evidence="2">
    <name type="scientific">freshwater metagenome</name>
    <dbReference type="NCBI Taxonomy" id="449393"/>
    <lineage>
        <taxon>unclassified sequences</taxon>
        <taxon>metagenomes</taxon>
        <taxon>ecological metagenomes</taxon>
    </lineage>
</organism>
<dbReference type="PANTHER" id="PTHR37305:SF1">
    <property type="entry name" value="MEMBRANE PROTEIN"/>
    <property type="match status" value="1"/>
</dbReference>
<reference evidence="2" key="1">
    <citation type="submission" date="2020-05" db="EMBL/GenBank/DDBJ databases">
        <authorList>
            <person name="Chiriac C."/>
            <person name="Salcher M."/>
            <person name="Ghai R."/>
            <person name="Kavagutti S V."/>
        </authorList>
    </citation>
    <scope>NUCLEOTIDE SEQUENCE</scope>
</reference>
<accession>A0A6J7ABK0</accession>
<keyword evidence="1" id="KW-0472">Membrane</keyword>
<evidence type="ECO:0000313" key="2">
    <source>
        <dbReference type="EMBL" id="CAB4829870.1"/>
    </source>
</evidence>
<feature type="transmembrane region" description="Helical" evidence="1">
    <location>
        <begin position="215"/>
        <end position="236"/>
    </location>
</feature>
<keyword evidence="1" id="KW-1133">Transmembrane helix</keyword>
<dbReference type="GO" id="GO:0140359">
    <property type="term" value="F:ABC-type transporter activity"/>
    <property type="evidence" value="ECO:0007669"/>
    <property type="project" value="InterPro"/>
</dbReference>
<feature type="transmembrane region" description="Helical" evidence="1">
    <location>
        <begin position="76"/>
        <end position="97"/>
    </location>
</feature>
<feature type="transmembrane region" description="Helical" evidence="1">
    <location>
        <begin position="36"/>
        <end position="56"/>
    </location>
</feature>
<feature type="transmembrane region" description="Helical" evidence="1">
    <location>
        <begin position="183"/>
        <end position="208"/>
    </location>
</feature>
<name>A0A6J7ABK0_9ZZZZ</name>
<dbReference type="AlphaFoldDB" id="A0A6J7ABK0"/>
<feature type="transmembrane region" description="Helical" evidence="1">
    <location>
        <begin position="270"/>
        <end position="291"/>
    </location>
</feature>